<evidence type="ECO:0000256" key="1">
    <source>
        <dbReference type="ARBA" id="ARBA00004141"/>
    </source>
</evidence>
<dbReference type="EMBL" id="CP025958">
    <property type="protein sequence ID" value="AWM36666.1"/>
    <property type="molecule type" value="Genomic_DNA"/>
</dbReference>
<proteinExistence type="predicted"/>
<keyword evidence="7" id="KW-1185">Reference proteome</keyword>
<protein>
    <submittedName>
        <fullName evidence="6">DoxX family membrane protein</fullName>
    </submittedName>
</protein>
<dbReference type="PANTHER" id="PTHR36974:SF1">
    <property type="entry name" value="DOXX FAMILY MEMBRANE PROTEIN"/>
    <property type="match status" value="1"/>
</dbReference>
<dbReference type="KEGG" id="gog:C1280_06285"/>
<name>A0A2Z3GZD2_9BACT</name>
<dbReference type="GO" id="GO:0016020">
    <property type="term" value="C:membrane"/>
    <property type="evidence" value="ECO:0007669"/>
    <property type="project" value="UniProtKB-SubCell"/>
</dbReference>
<reference evidence="6 7" key="1">
    <citation type="submission" date="2018-01" db="EMBL/GenBank/DDBJ databases">
        <title>G. obscuriglobus.</title>
        <authorList>
            <person name="Franke J."/>
            <person name="Blomberg W."/>
            <person name="Selmecki A."/>
        </authorList>
    </citation>
    <scope>NUCLEOTIDE SEQUENCE [LARGE SCALE GENOMIC DNA]</scope>
    <source>
        <strain evidence="6 7">DSM 5831</strain>
    </source>
</reference>
<gene>
    <name evidence="6" type="ORF">C1280_06285</name>
</gene>
<evidence type="ECO:0000256" key="4">
    <source>
        <dbReference type="ARBA" id="ARBA00023136"/>
    </source>
</evidence>
<feature type="transmembrane region" description="Helical" evidence="5">
    <location>
        <begin position="7"/>
        <end position="25"/>
    </location>
</feature>
<feature type="transmembrane region" description="Helical" evidence="5">
    <location>
        <begin position="68"/>
        <end position="88"/>
    </location>
</feature>
<dbReference type="AlphaFoldDB" id="A0A2Z3GZD2"/>
<dbReference type="OrthoDB" id="327939at2"/>
<organism evidence="6 7">
    <name type="scientific">Gemmata obscuriglobus</name>
    <dbReference type="NCBI Taxonomy" id="114"/>
    <lineage>
        <taxon>Bacteria</taxon>
        <taxon>Pseudomonadati</taxon>
        <taxon>Planctomycetota</taxon>
        <taxon>Planctomycetia</taxon>
        <taxon>Gemmatales</taxon>
        <taxon>Gemmataceae</taxon>
        <taxon>Gemmata</taxon>
    </lineage>
</organism>
<feature type="transmembrane region" description="Helical" evidence="5">
    <location>
        <begin position="100"/>
        <end position="119"/>
    </location>
</feature>
<evidence type="ECO:0000313" key="6">
    <source>
        <dbReference type="EMBL" id="AWM36666.1"/>
    </source>
</evidence>
<keyword evidence="4 5" id="KW-0472">Membrane</keyword>
<keyword evidence="3 5" id="KW-1133">Transmembrane helix</keyword>
<sequence length="121" mass="13534">MPALKPVAKWVLALLFVAAGVNHFVNPDFYVKIMPPYLPWHYELVLVSGVFEILGGAGLLVPRLQRAAAWGLIALLIAVFPANVHMALNPDAFPNIPPAALWGRLPFQTLFIAWAYWFTRR</sequence>
<evidence type="ECO:0000256" key="2">
    <source>
        <dbReference type="ARBA" id="ARBA00022692"/>
    </source>
</evidence>
<evidence type="ECO:0000256" key="5">
    <source>
        <dbReference type="SAM" id="Phobius"/>
    </source>
</evidence>
<dbReference type="RefSeq" id="WP_010040279.1">
    <property type="nucleotide sequence ID" value="NZ_CP025958.1"/>
</dbReference>
<dbReference type="Proteomes" id="UP000245802">
    <property type="component" value="Chromosome"/>
</dbReference>
<evidence type="ECO:0000313" key="7">
    <source>
        <dbReference type="Proteomes" id="UP000245802"/>
    </source>
</evidence>
<evidence type="ECO:0000256" key="3">
    <source>
        <dbReference type="ARBA" id="ARBA00022989"/>
    </source>
</evidence>
<keyword evidence="2 5" id="KW-0812">Transmembrane</keyword>
<comment type="subcellular location">
    <subcellularLocation>
        <location evidence="1">Membrane</location>
        <topology evidence="1">Multi-pass membrane protein</topology>
    </subcellularLocation>
</comment>
<accession>A0A2Z3GZD2</accession>
<dbReference type="Pfam" id="PF13564">
    <property type="entry name" value="DoxX_2"/>
    <property type="match status" value="1"/>
</dbReference>
<dbReference type="PANTHER" id="PTHR36974">
    <property type="entry name" value="MEMBRANE PROTEIN-RELATED"/>
    <property type="match status" value="1"/>
</dbReference>
<feature type="transmembrane region" description="Helical" evidence="5">
    <location>
        <begin position="40"/>
        <end position="61"/>
    </location>
</feature>
<dbReference type="InterPro" id="IPR032808">
    <property type="entry name" value="DoxX"/>
</dbReference>